<name>A0A8G2BUW7_9BACT</name>
<comment type="caution">
    <text evidence="3">The sequence shown here is derived from an EMBL/GenBank/DDBJ whole genome shotgun (WGS) entry which is preliminary data.</text>
</comment>
<evidence type="ECO:0000313" key="3">
    <source>
        <dbReference type="EMBL" id="SEF62217.1"/>
    </source>
</evidence>
<feature type="signal peptide" evidence="1">
    <location>
        <begin position="1"/>
        <end position="22"/>
    </location>
</feature>
<reference evidence="3 4" key="1">
    <citation type="submission" date="2016-10" db="EMBL/GenBank/DDBJ databases">
        <authorList>
            <person name="Varghese N."/>
            <person name="Submissions S."/>
        </authorList>
    </citation>
    <scope>NUCLEOTIDE SEQUENCE [LARGE SCALE GENOMIC DNA]</scope>
    <source>
        <strain evidence="3 4">DSM 29073</strain>
    </source>
</reference>
<evidence type="ECO:0000256" key="1">
    <source>
        <dbReference type="SAM" id="SignalP"/>
    </source>
</evidence>
<sequence>MNKRFSTLLAIALMVGGLSASAQFTPGNEVATKLAPADKYYHIKAGAGSYLSVIKTKAGDKDSLVTKSVTKGDFSEVPALDSVMWKLNLTVQPTSGDSIYTFENKVTGTVLSVENNKEVVGIVKDGNKDWSWKACTAGATSTITYKVGSDVFSLDTVVDGTVKVQKNAAAAVAWNAVEVADMPLSAEQLNEANGTYFKLAFNNDVADNVFTKYQIKAIAVNASQVNTSDKLKADVTGFTPGDSVMLRVIGAPGLKSKWNDKVMNDSLFIIADTVRHNVASASWNEGAGFKFGLDTLTNVTNQDPAYGGVSDTVAAKGRNISTYLFKFMINKGRIAGDSLIVSTATSKVDVAANTTAEKGITPSYVSWAYIANGSKVLSTAAVDAANIDLPGIEFMVGTKFTGLDAAKKYYIKVTTGDNKDKYVVINYPSTAKAFGAASPYVASTQWAVEKLANGNYNIFNRELKDEKFANGMAIYEDGANGYKMVNGAYSFIFEEAPATDEFVGYKHFTAAELKNLSVALQFNSSLGTDAMVYVKDSILHAAADADATTFKLKVANAGTVKFGDNLTREAYILTEFLGDKVLGYDRTNEVFKLTKRADGKRDTVAVVFRATPVKDQYQLITLMGSDVYDANNMKTFDNTVLFNVDTLQATFSGTEAKMVAAKVNSQVLGTFTVTTPDLPEWVNVSNSTPAHMTINSAANSSLAITMAADGSGVLKGESDLKAGYAADDFKLYVDTACMENVAEPKFYFTTTRNVDAEKIEEGIANYMIVNKDNKVVFVEAKQYGIGKDTLIVGKDSTMAPKAQFMFANTKTAGEYKVYNVGSASYLRQVNGALVLDVAANALPVTVTTVDTPTGNESTEANTISVVAGEGNVTVYGAAGKAVTVSNVLGQKTTIVATSDSEVIAAPQGVVIVAVEGEAAVKAVVK</sequence>
<dbReference type="AlphaFoldDB" id="A0A8G2BUW7"/>
<dbReference type="InterPro" id="IPR045963">
    <property type="entry name" value="DUF6383"/>
</dbReference>
<dbReference type="EMBL" id="FNVS01000003">
    <property type="protein sequence ID" value="SEF62217.1"/>
    <property type="molecule type" value="Genomic_DNA"/>
</dbReference>
<dbReference type="Proteomes" id="UP000236725">
    <property type="component" value="Unassembled WGS sequence"/>
</dbReference>
<protein>
    <recommendedName>
        <fullName evidence="2">DUF6383 domain-containing protein</fullName>
    </recommendedName>
</protein>
<accession>A0A8G2BUW7</accession>
<dbReference type="RefSeq" id="WP_103982643.1">
    <property type="nucleotide sequence ID" value="NZ_FNVS01000003.1"/>
</dbReference>
<gene>
    <name evidence="3" type="ORF">SAMN05444001_103173</name>
</gene>
<keyword evidence="4" id="KW-1185">Reference proteome</keyword>
<feature type="domain" description="DUF6383" evidence="2">
    <location>
        <begin position="852"/>
        <end position="924"/>
    </location>
</feature>
<proteinExistence type="predicted"/>
<organism evidence="3 4">
    <name type="scientific">Parabacteroides chinchillae</name>
    <dbReference type="NCBI Taxonomy" id="871327"/>
    <lineage>
        <taxon>Bacteria</taxon>
        <taxon>Pseudomonadati</taxon>
        <taxon>Bacteroidota</taxon>
        <taxon>Bacteroidia</taxon>
        <taxon>Bacteroidales</taxon>
        <taxon>Tannerellaceae</taxon>
        <taxon>Parabacteroides</taxon>
    </lineage>
</organism>
<evidence type="ECO:0000313" key="4">
    <source>
        <dbReference type="Proteomes" id="UP000236725"/>
    </source>
</evidence>
<dbReference type="Pfam" id="PF19910">
    <property type="entry name" value="DUF6383"/>
    <property type="match status" value="1"/>
</dbReference>
<feature type="chain" id="PRO_5034477360" description="DUF6383 domain-containing protein" evidence="1">
    <location>
        <begin position="23"/>
        <end position="925"/>
    </location>
</feature>
<evidence type="ECO:0000259" key="2">
    <source>
        <dbReference type="Pfam" id="PF19910"/>
    </source>
</evidence>
<keyword evidence="1" id="KW-0732">Signal</keyword>